<proteinExistence type="predicted"/>
<dbReference type="OrthoDB" id="7865302at2"/>
<evidence type="ECO:0000313" key="1">
    <source>
        <dbReference type="EMBL" id="RYC25452.1"/>
    </source>
</evidence>
<dbReference type="InterPro" id="IPR009843">
    <property type="entry name" value="DUF1403"/>
</dbReference>
<dbReference type="Pfam" id="PF07183">
    <property type="entry name" value="DUF1403"/>
    <property type="match status" value="1"/>
</dbReference>
<accession>A0A4Q2U0I4</accession>
<gene>
    <name evidence="1" type="ORF">EUU22_02145</name>
</gene>
<protein>
    <submittedName>
        <fullName evidence="1">DUF1403 family protein</fullName>
    </submittedName>
</protein>
<sequence length="321" mass="34731">MLRSMDSLADSSINTSSRAAVVPAWAQTRGTVDSEADAAFMAGSALTTLYDRVREPPVWAGCWRKRLALASAQAAVRLTGGKEDEAALRDAVFLCPPGGDPGPAGRVLVAYRRLASRKPVMTDVLIREVADLLAIRWDEALAGVPGLVDDLLHSRRAVPFVIAELVERVVAMRPDAEVLAWWLADWMLARLVHLGLPIPLFTQARYGAAFRTASGNGRLRAGDEGFARAVCLALALQVSDALRLATEIERRAGNLIDAAPKLRTKGRDGVVERLLSDDAIAASLPGTGLSRWAGRRLFERLEAFGAIRELSGRPTFRIYGL</sequence>
<dbReference type="AlphaFoldDB" id="A0A4Q2U0I4"/>
<dbReference type="Proteomes" id="UP000291088">
    <property type="component" value="Unassembled WGS sequence"/>
</dbReference>
<evidence type="ECO:0000313" key="2">
    <source>
        <dbReference type="Proteomes" id="UP000291088"/>
    </source>
</evidence>
<comment type="caution">
    <text evidence="1">The sequence shown here is derived from an EMBL/GenBank/DDBJ whole genome shotgun (WGS) entry which is preliminary data.</text>
</comment>
<name>A0A4Q2U0I4_9HYPH</name>
<dbReference type="EMBL" id="SDVB01000094">
    <property type="protein sequence ID" value="RYC25452.1"/>
    <property type="molecule type" value="Genomic_DNA"/>
</dbReference>
<keyword evidence="2" id="KW-1185">Reference proteome</keyword>
<organism evidence="1 2">
    <name type="scientific">Ciceribacter ferrooxidans</name>
    <dbReference type="NCBI Taxonomy" id="2509717"/>
    <lineage>
        <taxon>Bacteria</taxon>
        <taxon>Pseudomonadati</taxon>
        <taxon>Pseudomonadota</taxon>
        <taxon>Alphaproteobacteria</taxon>
        <taxon>Hyphomicrobiales</taxon>
        <taxon>Rhizobiaceae</taxon>
        <taxon>Ciceribacter</taxon>
    </lineage>
</organism>
<reference evidence="1 2" key="1">
    <citation type="submission" date="2019-01" db="EMBL/GenBank/DDBJ databases">
        <authorList>
            <person name="Deng T."/>
        </authorList>
    </citation>
    <scope>NUCLEOTIDE SEQUENCE [LARGE SCALE GENOMIC DNA]</scope>
    <source>
        <strain evidence="1 2">F8825</strain>
    </source>
</reference>